<reference evidence="1 2" key="1">
    <citation type="journal article" date="2020" name="FEMS Microbiol. Ecol.">
        <title>Temporal dynamics of bacterial communities during seed development and maturation.</title>
        <authorList>
            <person name="Chesneau G."/>
            <person name="Torres-Cortes G."/>
            <person name="Briand M."/>
            <person name="Darrasse A."/>
            <person name="Preveaux A."/>
            <person name="Marais C."/>
            <person name="Jacques M.A."/>
            <person name="Shade A."/>
            <person name="Barret M."/>
        </authorList>
    </citation>
    <scope>NUCLEOTIDE SEQUENCE [LARGE SCALE GENOMIC DNA]</scope>
    <source>
        <strain evidence="1 2">CFBP13709</strain>
    </source>
</reference>
<organism evidence="1 2">
    <name type="scientific">Enterobacter agglomerans</name>
    <name type="common">Erwinia herbicola</name>
    <name type="synonym">Pantoea agglomerans</name>
    <dbReference type="NCBI Taxonomy" id="549"/>
    <lineage>
        <taxon>Bacteria</taxon>
        <taxon>Pseudomonadati</taxon>
        <taxon>Pseudomonadota</taxon>
        <taxon>Gammaproteobacteria</taxon>
        <taxon>Enterobacterales</taxon>
        <taxon>Erwiniaceae</taxon>
        <taxon>Pantoea</taxon>
        <taxon>Pantoea agglomerans group</taxon>
    </lineage>
</organism>
<gene>
    <name evidence="1" type="ORF">IFT41_24690</name>
</gene>
<sequence length="170" mass="18828">MINPSYDDFAWADSAPAKKVSPARSNGVKIENQDGSIMFVAESVSIEIEEGEMSAKSYGQELLHALKLSWPVLVLIILAVFSFFQLTQNRIDSQMAEVRAQMAADRKSSSDDNTALRSDMTQGFNRAADRLDAISQRLEDKIQSSSDKTDSKLDKINASLNELRQVKPAN</sequence>
<dbReference type="Proteomes" id="UP000610459">
    <property type="component" value="Unassembled WGS sequence"/>
</dbReference>
<proteinExistence type="predicted"/>
<evidence type="ECO:0000313" key="2">
    <source>
        <dbReference type="Proteomes" id="UP000610459"/>
    </source>
</evidence>
<keyword evidence="2" id="KW-1185">Reference proteome</keyword>
<dbReference type="EMBL" id="JACYNR010000060">
    <property type="protein sequence ID" value="MBD8129297.1"/>
    <property type="molecule type" value="Genomic_DNA"/>
</dbReference>
<name>A0ACC5PVQ2_ENTAG</name>
<evidence type="ECO:0000313" key="1">
    <source>
        <dbReference type="EMBL" id="MBD8129297.1"/>
    </source>
</evidence>
<protein>
    <submittedName>
        <fullName evidence="1">Uncharacterized protein</fullName>
    </submittedName>
</protein>
<comment type="caution">
    <text evidence="1">The sequence shown here is derived from an EMBL/GenBank/DDBJ whole genome shotgun (WGS) entry which is preliminary data.</text>
</comment>
<accession>A0ACC5PVQ2</accession>